<dbReference type="RefSeq" id="WP_249323715.1">
    <property type="nucleotide sequence ID" value="NZ_JACRTK010000003.1"/>
</dbReference>
<dbReference type="CDD" id="cd16936">
    <property type="entry name" value="HATPase_RsbW-like"/>
    <property type="match status" value="1"/>
</dbReference>
<dbReference type="InterPro" id="IPR036890">
    <property type="entry name" value="HATPase_C_sf"/>
</dbReference>
<keyword evidence="1" id="KW-0723">Serine/threonine-protein kinase</keyword>
<organism evidence="3 4">
    <name type="scientific">Wansuia hejianensis</name>
    <dbReference type="NCBI Taxonomy" id="2763667"/>
    <lineage>
        <taxon>Bacteria</taxon>
        <taxon>Bacillati</taxon>
        <taxon>Bacillota</taxon>
        <taxon>Clostridia</taxon>
        <taxon>Lachnospirales</taxon>
        <taxon>Lachnospiraceae</taxon>
        <taxon>Wansuia</taxon>
    </lineage>
</organism>
<gene>
    <name evidence="3" type="ORF">H8689_07085</name>
</gene>
<dbReference type="GO" id="GO:0004674">
    <property type="term" value="F:protein serine/threonine kinase activity"/>
    <property type="evidence" value="ECO:0007669"/>
    <property type="project" value="UniProtKB-KW"/>
</dbReference>
<dbReference type="AlphaFoldDB" id="A0A926EYT7"/>
<reference evidence="3 4" key="1">
    <citation type="submission" date="2020-08" db="EMBL/GenBank/DDBJ databases">
        <title>Genome public.</title>
        <authorList>
            <person name="Liu C."/>
            <person name="Sun Q."/>
        </authorList>
    </citation>
    <scope>NUCLEOTIDE SEQUENCE [LARGE SCALE GENOMIC DNA]</scope>
    <source>
        <strain evidence="3 4">NSJ-26</strain>
    </source>
</reference>
<accession>A0A926EYT7</accession>
<dbReference type="InterPro" id="IPR050267">
    <property type="entry name" value="Anti-sigma-factor_SerPK"/>
</dbReference>
<comment type="caution">
    <text evidence="3">The sequence shown here is derived from an EMBL/GenBank/DDBJ whole genome shotgun (WGS) entry which is preliminary data.</text>
</comment>
<sequence length="121" mass="13536">MQNDSIYLNIPRKADYISLVRLTTSAIAHNLRFSIDDIEDIKVCVAESCVNVLNLSDVEQITITFDVSEDKVTIKVADVIENIPEGTNKAKEGELGLLIIKSLMDEVEFSDTGIEMIKYIE</sequence>
<keyword evidence="4" id="KW-1185">Reference proteome</keyword>
<name>A0A926EYT7_9FIRM</name>
<evidence type="ECO:0000259" key="2">
    <source>
        <dbReference type="Pfam" id="PF13581"/>
    </source>
</evidence>
<keyword evidence="3" id="KW-0067">ATP-binding</keyword>
<dbReference type="PANTHER" id="PTHR35526">
    <property type="entry name" value="ANTI-SIGMA-F FACTOR RSBW-RELATED"/>
    <property type="match status" value="1"/>
</dbReference>
<dbReference type="Proteomes" id="UP000601522">
    <property type="component" value="Unassembled WGS sequence"/>
</dbReference>
<dbReference type="EMBL" id="JACRTK010000003">
    <property type="protein sequence ID" value="MBC8590873.1"/>
    <property type="molecule type" value="Genomic_DNA"/>
</dbReference>
<keyword evidence="1" id="KW-0808">Transferase</keyword>
<dbReference type="PANTHER" id="PTHR35526:SF3">
    <property type="entry name" value="ANTI-SIGMA-F FACTOR RSBW"/>
    <property type="match status" value="1"/>
</dbReference>
<dbReference type="Gene3D" id="3.30.565.10">
    <property type="entry name" value="Histidine kinase-like ATPase, C-terminal domain"/>
    <property type="match status" value="1"/>
</dbReference>
<evidence type="ECO:0000313" key="4">
    <source>
        <dbReference type="Proteomes" id="UP000601522"/>
    </source>
</evidence>
<keyword evidence="1" id="KW-0418">Kinase</keyword>
<evidence type="ECO:0000313" key="3">
    <source>
        <dbReference type="EMBL" id="MBC8590873.1"/>
    </source>
</evidence>
<dbReference type="GO" id="GO:0005524">
    <property type="term" value="F:ATP binding"/>
    <property type="evidence" value="ECO:0007669"/>
    <property type="project" value="UniProtKB-KW"/>
</dbReference>
<protein>
    <submittedName>
        <fullName evidence="3">ATP-binding protein</fullName>
    </submittedName>
</protein>
<dbReference type="InterPro" id="IPR003594">
    <property type="entry name" value="HATPase_dom"/>
</dbReference>
<dbReference type="Pfam" id="PF13581">
    <property type="entry name" value="HATPase_c_2"/>
    <property type="match status" value="1"/>
</dbReference>
<keyword evidence="3" id="KW-0547">Nucleotide-binding</keyword>
<proteinExistence type="predicted"/>
<feature type="domain" description="Histidine kinase/HSP90-like ATPase" evidence="2">
    <location>
        <begin position="11"/>
        <end position="113"/>
    </location>
</feature>
<evidence type="ECO:0000256" key="1">
    <source>
        <dbReference type="ARBA" id="ARBA00022527"/>
    </source>
</evidence>